<dbReference type="InterPro" id="IPR056613">
    <property type="entry name" value="DUF7287"/>
</dbReference>
<dbReference type="KEGG" id="haq:DU484_08900"/>
<dbReference type="RefSeq" id="WP_114585676.1">
    <property type="nucleotide sequence ID" value="NZ_CP031148.1"/>
</dbReference>
<reference evidence="2 5" key="2">
    <citation type="submission" date="2018-07" db="EMBL/GenBank/DDBJ databases">
        <title>Genome sequences of Haloplanus sp. CBA1113.</title>
        <authorList>
            <person name="Kim Y.B."/>
            <person name="Roh S.W."/>
        </authorList>
    </citation>
    <scope>NUCLEOTIDE SEQUENCE [LARGE SCALE GENOMIC DNA]</scope>
    <source>
        <strain evidence="2 5">CBA1113</strain>
    </source>
</reference>
<keyword evidence="1" id="KW-0812">Transmembrane</keyword>
<dbReference type="EMBL" id="CP031148">
    <property type="protein sequence ID" value="AXG09956.1"/>
    <property type="molecule type" value="Genomic_DNA"/>
</dbReference>
<dbReference type="Proteomes" id="UP000253273">
    <property type="component" value="Chromosome"/>
</dbReference>
<sequence>MIEGGRHRNRAQTTIDFAIGTSVFLVTVAFVVAFVPGIFQPFADGPQEELAGIDRVADTVVYDLLDDGDGDGGATLDRRCTIAFFDADDTDTGCAFDDAAPFAEQVGLSAGHHANVTVVGADDGTANPVCSDGTRVYVSDTDDCSSGFTLDAGDSLPPDGASVIGRRVVYVDGTTATVVVRMW</sequence>
<evidence type="ECO:0000256" key="1">
    <source>
        <dbReference type="SAM" id="Phobius"/>
    </source>
</evidence>
<reference evidence="3 4" key="1">
    <citation type="submission" date="2018-07" db="EMBL/GenBank/DDBJ databases">
        <title>Genome sequences of Haloplanus sp. CBA1112.</title>
        <authorList>
            <person name="Kim Y.B."/>
            <person name="Roh S.W."/>
        </authorList>
    </citation>
    <scope>NUCLEOTIDE SEQUENCE [LARGE SCALE GENOMIC DNA]</scope>
    <source>
        <strain evidence="3 4">CBA1112</strain>
    </source>
</reference>
<dbReference type="KEGG" id="haj:DU500_08940"/>
<evidence type="ECO:0000313" key="3">
    <source>
        <dbReference type="EMBL" id="AXG09956.1"/>
    </source>
</evidence>
<dbReference type="Proteomes" id="UP000252985">
    <property type="component" value="Chromosome"/>
</dbReference>
<keyword evidence="1" id="KW-1133">Transmembrane helix</keyword>
<dbReference type="AlphaFoldDB" id="A0A345ECN4"/>
<protein>
    <submittedName>
        <fullName evidence="3">Uncharacterized protein</fullName>
    </submittedName>
</protein>
<evidence type="ECO:0000313" key="5">
    <source>
        <dbReference type="Proteomes" id="UP000253273"/>
    </source>
</evidence>
<evidence type="ECO:0000313" key="2">
    <source>
        <dbReference type="EMBL" id="AXG06538.1"/>
    </source>
</evidence>
<dbReference type="GeneID" id="37287092"/>
<gene>
    <name evidence="3" type="ORF">DU484_08900</name>
    <name evidence="2" type="ORF">DU500_08940</name>
</gene>
<dbReference type="Pfam" id="PF23958">
    <property type="entry name" value="DUF7287"/>
    <property type="match status" value="1"/>
</dbReference>
<organism evidence="3 4">
    <name type="scientific">Haloplanus rubicundus</name>
    <dbReference type="NCBI Taxonomy" id="1547898"/>
    <lineage>
        <taxon>Archaea</taxon>
        <taxon>Methanobacteriati</taxon>
        <taxon>Methanobacteriota</taxon>
        <taxon>Stenosarchaea group</taxon>
        <taxon>Halobacteria</taxon>
        <taxon>Halobacteriales</taxon>
        <taxon>Haloferacaceae</taxon>
        <taxon>Haloplanus</taxon>
    </lineage>
</organism>
<feature type="transmembrane region" description="Helical" evidence="1">
    <location>
        <begin position="15"/>
        <end position="39"/>
    </location>
</feature>
<keyword evidence="5" id="KW-1185">Reference proteome</keyword>
<dbReference type="EMBL" id="CP031150">
    <property type="protein sequence ID" value="AXG06538.1"/>
    <property type="molecule type" value="Genomic_DNA"/>
</dbReference>
<accession>A0A345ECN4</accession>
<keyword evidence="1" id="KW-0472">Membrane</keyword>
<accession>A0A345E2W6</accession>
<evidence type="ECO:0000313" key="4">
    <source>
        <dbReference type="Proteomes" id="UP000252985"/>
    </source>
</evidence>
<dbReference type="OrthoDB" id="125215at2157"/>
<name>A0A345ECN4_9EURY</name>
<proteinExistence type="predicted"/>